<dbReference type="EMBL" id="JACLYU010000004">
    <property type="protein sequence ID" value="MBM6699442.1"/>
    <property type="molecule type" value="Genomic_DNA"/>
</dbReference>
<feature type="region of interest" description="Disordered" evidence="1">
    <location>
        <begin position="1"/>
        <end position="26"/>
    </location>
</feature>
<evidence type="ECO:0000313" key="4">
    <source>
        <dbReference type="Proteomes" id="UP000718821"/>
    </source>
</evidence>
<protein>
    <submittedName>
        <fullName evidence="3">ECF transporter S component</fullName>
    </submittedName>
</protein>
<keyword evidence="4" id="KW-1185">Reference proteome</keyword>
<dbReference type="Pfam" id="PF09819">
    <property type="entry name" value="ABC_cobalt"/>
    <property type="match status" value="1"/>
</dbReference>
<dbReference type="InterPro" id="IPR017195">
    <property type="entry name" value="ABC_thiamin-permease_prd"/>
</dbReference>
<keyword evidence="2" id="KW-1133">Transmembrane helix</keyword>
<feature type="transmembrane region" description="Helical" evidence="2">
    <location>
        <begin position="147"/>
        <end position="167"/>
    </location>
</feature>
<proteinExistence type="predicted"/>
<dbReference type="AlphaFoldDB" id="A0A938WXG4"/>
<evidence type="ECO:0000256" key="2">
    <source>
        <dbReference type="SAM" id="Phobius"/>
    </source>
</evidence>
<gene>
    <name evidence="3" type="ORF">H7U32_03720</name>
</gene>
<sequence>MPSVQSRKARPSDGARSSASSPSFPKPRAHRLRWRVADIAVGAALSVACGVVFWGFNFAYASVSPLIGAVLPGLASILHGFWYFSGTLAVLIIRKPGAAVYVNVVGSLVEGLLGSQYAMTFVLLSAALQGLFAELPFMVTRYRRFTLALSVCSGALTALEYGVYLLLFRFQGVAFLSPRGIIHMISELVGGVLVAGVMSWFLYVAIARAGVLDRFESGRAIRGAIDA</sequence>
<dbReference type="PIRSF" id="PIRSF037394">
    <property type="entry name" value="ABC_thiamine-permease_YkoE_prd"/>
    <property type="match status" value="1"/>
</dbReference>
<accession>A0A938WXG4</accession>
<evidence type="ECO:0000313" key="3">
    <source>
        <dbReference type="EMBL" id="MBM6699442.1"/>
    </source>
</evidence>
<feature type="compositionally biased region" description="Low complexity" evidence="1">
    <location>
        <begin position="12"/>
        <end position="23"/>
    </location>
</feature>
<evidence type="ECO:0000256" key="1">
    <source>
        <dbReference type="SAM" id="MobiDB-lite"/>
    </source>
</evidence>
<feature type="transmembrane region" description="Helical" evidence="2">
    <location>
        <begin position="36"/>
        <end position="60"/>
    </location>
</feature>
<keyword evidence="2" id="KW-0812">Transmembrane</keyword>
<reference evidence="3" key="2">
    <citation type="journal article" date="2021" name="Sci. Rep.">
        <title>The distribution of antibiotic resistance genes in chicken gut microbiota commensals.</title>
        <authorList>
            <person name="Juricova H."/>
            <person name="Matiasovicova J."/>
            <person name="Kubasova T."/>
            <person name="Cejkova D."/>
            <person name="Rychlik I."/>
        </authorList>
    </citation>
    <scope>NUCLEOTIDE SEQUENCE</scope>
    <source>
        <strain evidence="3">An836</strain>
    </source>
</reference>
<name>A0A938WXG4_9BIFI</name>
<feature type="transmembrane region" description="Helical" evidence="2">
    <location>
        <begin position="188"/>
        <end position="206"/>
    </location>
</feature>
<reference evidence="3" key="1">
    <citation type="submission" date="2020-08" db="EMBL/GenBank/DDBJ databases">
        <authorList>
            <person name="Cejkova D."/>
            <person name="Kubasova T."/>
            <person name="Jahodarova E."/>
            <person name="Rychlik I."/>
        </authorList>
    </citation>
    <scope>NUCLEOTIDE SEQUENCE</scope>
    <source>
        <strain evidence="3">An836</strain>
    </source>
</reference>
<keyword evidence="2" id="KW-0472">Membrane</keyword>
<organism evidence="3 4">
    <name type="scientific">Bifidobacterium pullorum subsp. saeculare</name>
    <dbReference type="NCBI Taxonomy" id="78257"/>
    <lineage>
        <taxon>Bacteria</taxon>
        <taxon>Bacillati</taxon>
        <taxon>Actinomycetota</taxon>
        <taxon>Actinomycetes</taxon>
        <taxon>Bifidobacteriales</taxon>
        <taxon>Bifidobacteriaceae</taxon>
        <taxon>Bifidobacterium</taxon>
    </lineage>
</organism>
<feature type="transmembrane region" description="Helical" evidence="2">
    <location>
        <begin position="66"/>
        <end position="93"/>
    </location>
</feature>
<dbReference type="Proteomes" id="UP000718821">
    <property type="component" value="Unassembled WGS sequence"/>
</dbReference>
<comment type="caution">
    <text evidence="3">The sequence shown here is derived from an EMBL/GenBank/DDBJ whole genome shotgun (WGS) entry which is preliminary data.</text>
</comment>